<protein>
    <submittedName>
        <fullName evidence="2">Uncharacterized protein</fullName>
    </submittedName>
</protein>
<proteinExistence type="predicted"/>
<feature type="region of interest" description="Disordered" evidence="1">
    <location>
        <begin position="96"/>
        <end position="122"/>
    </location>
</feature>
<reference evidence="2 3" key="1">
    <citation type="journal article" date="2021" name="BMC Biol.">
        <title>Horizontally acquired antibacterial genes associated with adaptive radiation of ladybird beetles.</title>
        <authorList>
            <person name="Li H.S."/>
            <person name="Tang X.F."/>
            <person name="Huang Y.H."/>
            <person name="Xu Z.Y."/>
            <person name="Chen M.L."/>
            <person name="Du X.Y."/>
            <person name="Qiu B.Y."/>
            <person name="Chen P.T."/>
            <person name="Zhang W."/>
            <person name="Slipinski A."/>
            <person name="Escalona H.E."/>
            <person name="Waterhouse R.M."/>
            <person name="Zwick A."/>
            <person name="Pang H."/>
        </authorList>
    </citation>
    <scope>NUCLEOTIDE SEQUENCE [LARGE SCALE GENOMIC DNA]</scope>
    <source>
        <strain evidence="2">SYSU2018</strain>
    </source>
</reference>
<dbReference type="AlphaFoldDB" id="A0ABD2MYA9"/>
<accession>A0ABD2MYA9</accession>
<comment type="caution">
    <text evidence="2">The sequence shown here is derived from an EMBL/GenBank/DDBJ whole genome shotgun (WGS) entry which is preliminary data.</text>
</comment>
<keyword evidence="3" id="KW-1185">Reference proteome</keyword>
<dbReference type="Proteomes" id="UP001516400">
    <property type="component" value="Unassembled WGS sequence"/>
</dbReference>
<name>A0ABD2MYA9_9CUCU</name>
<evidence type="ECO:0000313" key="2">
    <source>
        <dbReference type="EMBL" id="KAL3271468.1"/>
    </source>
</evidence>
<organism evidence="2 3">
    <name type="scientific">Cryptolaemus montrouzieri</name>
    <dbReference type="NCBI Taxonomy" id="559131"/>
    <lineage>
        <taxon>Eukaryota</taxon>
        <taxon>Metazoa</taxon>
        <taxon>Ecdysozoa</taxon>
        <taxon>Arthropoda</taxon>
        <taxon>Hexapoda</taxon>
        <taxon>Insecta</taxon>
        <taxon>Pterygota</taxon>
        <taxon>Neoptera</taxon>
        <taxon>Endopterygota</taxon>
        <taxon>Coleoptera</taxon>
        <taxon>Polyphaga</taxon>
        <taxon>Cucujiformia</taxon>
        <taxon>Coccinelloidea</taxon>
        <taxon>Coccinellidae</taxon>
        <taxon>Scymninae</taxon>
        <taxon>Scymnini</taxon>
        <taxon>Cryptolaemus</taxon>
    </lineage>
</organism>
<evidence type="ECO:0000256" key="1">
    <source>
        <dbReference type="SAM" id="MobiDB-lite"/>
    </source>
</evidence>
<sequence>MSGWHWFIRQKFINGYLHDAKNKENSPWQKGIDHHTHFHSVSSFGTRKTDFSAIRVLVGIPWIASCREYFRNYNFIRGLCCIFRDTRNTRDDECGSDINRWPGAPRPGVPLSPTAPEAEGPPVQMEPVDLSIKTPVVLQVPKFPPQRLRNPPPSTKIHQPPGNFLFYAE</sequence>
<dbReference type="EMBL" id="JABFTP020000042">
    <property type="protein sequence ID" value="KAL3271468.1"/>
    <property type="molecule type" value="Genomic_DNA"/>
</dbReference>
<gene>
    <name evidence="2" type="ORF">HHI36_021954</name>
</gene>
<evidence type="ECO:0000313" key="3">
    <source>
        <dbReference type="Proteomes" id="UP001516400"/>
    </source>
</evidence>